<gene>
    <name evidence="2" type="ORF">GA0061094_1334</name>
</gene>
<protein>
    <submittedName>
        <fullName evidence="2">Type IV pilus assembly protein PilN</fullName>
    </submittedName>
</protein>
<dbReference type="EMBL" id="FMAU01000001">
    <property type="protein sequence ID" value="SCB90947.1"/>
    <property type="molecule type" value="Genomic_DNA"/>
</dbReference>
<evidence type="ECO:0000256" key="1">
    <source>
        <dbReference type="SAM" id="Phobius"/>
    </source>
</evidence>
<evidence type="ECO:0000313" key="2">
    <source>
        <dbReference type="EMBL" id="SCB90947.1"/>
    </source>
</evidence>
<dbReference type="AlphaFoldDB" id="A0A0V8HMS0"/>
<organism evidence="2 3">
    <name type="scientific">[Bacillus] enclensis</name>
    <dbReference type="NCBI Taxonomy" id="1402860"/>
    <lineage>
        <taxon>Bacteria</taxon>
        <taxon>Bacillati</taxon>
        <taxon>Bacillota</taxon>
        <taxon>Bacilli</taxon>
        <taxon>Bacillales</taxon>
        <taxon>Bacillaceae</taxon>
        <taxon>Rossellomorea</taxon>
    </lineage>
</organism>
<sequence>MKLIDINLLPQKEKKQKAFTYSVAGTAGLVVLIALFMLLTWKSTLTETKRTEAEIDTTKKIIEVQQTKVLGAESSGSVNQLNKAVQEMIDYPVKTVPLLNELISLLPDRGFFSEFEYADRTVFNTIVQFDSSREAAFYLSRLKTVEWIEEADIIEITTVEAGESEDENILPRYLAAYEIHIDQGKLEELLSQGEEEE</sequence>
<dbReference type="OrthoDB" id="2971140at2"/>
<dbReference type="Proteomes" id="UP000181997">
    <property type="component" value="Unassembled WGS sequence"/>
</dbReference>
<proteinExistence type="predicted"/>
<reference evidence="3" key="1">
    <citation type="submission" date="2016-08" db="EMBL/GenBank/DDBJ databases">
        <authorList>
            <person name="Varghese N."/>
            <person name="Submissions Spin"/>
        </authorList>
    </citation>
    <scope>NUCLEOTIDE SEQUENCE [LARGE SCALE GENOMIC DNA]</scope>
    <source>
        <strain evidence="3">SGD-1123</strain>
    </source>
</reference>
<dbReference type="RefSeq" id="WP_058297892.1">
    <property type="nucleotide sequence ID" value="NZ_FMAU01000001.1"/>
</dbReference>
<keyword evidence="1" id="KW-1133">Transmembrane helix</keyword>
<feature type="transmembrane region" description="Helical" evidence="1">
    <location>
        <begin position="21"/>
        <end position="41"/>
    </location>
</feature>
<name>A0A0V8HMS0_9BACI</name>
<keyword evidence="1" id="KW-0472">Membrane</keyword>
<keyword evidence="3" id="KW-1185">Reference proteome</keyword>
<accession>A0A0V8HMS0</accession>
<keyword evidence="1" id="KW-0812">Transmembrane</keyword>
<evidence type="ECO:0000313" key="3">
    <source>
        <dbReference type="Proteomes" id="UP000181997"/>
    </source>
</evidence>